<proteinExistence type="inferred from homology"/>
<feature type="transmembrane region" description="Helical" evidence="3">
    <location>
        <begin position="12"/>
        <end position="30"/>
    </location>
</feature>
<dbReference type="InterPro" id="IPR052734">
    <property type="entry name" value="Nod_factor_acetyltransferase"/>
</dbReference>
<evidence type="ECO:0000256" key="3">
    <source>
        <dbReference type="SAM" id="Phobius"/>
    </source>
</evidence>
<dbReference type="InterPro" id="IPR002656">
    <property type="entry name" value="Acyl_transf_3_dom"/>
</dbReference>
<dbReference type="Pfam" id="PF01757">
    <property type="entry name" value="Acyl_transf_3"/>
    <property type="match status" value="1"/>
</dbReference>
<protein>
    <submittedName>
        <fullName evidence="5">Acyltransferase family protein</fullName>
    </submittedName>
</protein>
<reference evidence="5 6" key="1">
    <citation type="journal article" date="2005" name="Int. J. Syst. Evol. Microbiol.">
        <title>Bacillus litoralis sp. nov., isolated from a tidal flat of the Yellow Sea in Korea.</title>
        <authorList>
            <person name="Yoon J.H."/>
            <person name="Oh T.K."/>
        </authorList>
    </citation>
    <scope>NUCLEOTIDE SEQUENCE [LARGE SCALE GENOMIC DNA]</scope>
    <source>
        <strain evidence="5 6">SW-211</strain>
    </source>
</reference>
<comment type="subcellular location">
    <subcellularLocation>
        <location evidence="1">Membrane</location>
    </subcellularLocation>
</comment>
<keyword evidence="5" id="KW-0012">Acyltransferase</keyword>
<feature type="transmembrane region" description="Helical" evidence="3">
    <location>
        <begin position="153"/>
        <end position="173"/>
    </location>
</feature>
<feature type="transmembrane region" description="Helical" evidence="3">
    <location>
        <begin position="108"/>
        <end position="126"/>
    </location>
</feature>
<dbReference type="GO" id="GO:0016747">
    <property type="term" value="F:acyltransferase activity, transferring groups other than amino-acyl groups"/>
    <property type="evidence" value="ECO:0007669"/>
    <property type="project" value="InterPro"/>
</dbReference>
<dbReference type="PANTHER" id="PTHR37312">
    <property type="entry name" value="MEMBRANE-BOUND ACYLTRANSFERASE YKRP-RELATED"/>
    <property type="match status" value="1"/>
</dbReference>
<dbReference type="EMBL" id="VOQF01000004">
    <property type="protein sequence ID" value="TXC91548.1"/>
    <property type="molecule type" value="Genomic_DNA"/>
</dbReference>
<dbReference type="Proteomes" id="UP000321363">
    <property type="component" value="Unassembled WGS sequence"/>
</dbReference>
<evidence type="ECO:0000259" key="4">
    <source>
        <dbReference type="Pfam" id="PF01757"/>
    </source>
</evidence>
<feature type="transmembrane region" description="Helical" evidence="3">
    <location>
        <begin position="131"/>
        <end position="147"/>
    </location>
</feature>
<feature type="transmembrane region" description="Helical" evidence="3">
    <location>
        <begin position="75"/>
        <end position="93"/>
    </location>
</feature>
<evidence type="ECO:0000313" key="6">
    <source>
        <dbReference type="Proteomes" id="UP000321363"/>
    </source>
</evidence>
<feature type="transmembrane region" description="Helical" evidence="3">
    <location>
        <begin position="42"/>
        <end position="59"/>
    </location>
</feature>
<evidence type="ECO:0000256" key="2">
    <source>
        <dbReference type="ARBA" id="ARBA00007400"/>
    </source>
</evidence>
<dbReference type="OrthoDB" id="6623990at2"/>
<organism evidence="5 6">
    <name type="scientific">Metabacillus litoralis</name>
    <dbReference type="NCBI Taxonomy" id="152268"/>
    <lineage>
        <taxon>Bacteria</taxon>
        <taxon>Bacillati</taxon>
        <taxon>Bacillota</taxon>
        <taxon>Bacilli</taxon>
        <taxon>Bacillales</taxon>
        <taxon>Bacillaceae</taxon>
        <taxon>Metabacillus</taxon>
    </lineage>
</organism>
<comment type="similarity">
    <text evidence="2">Belongs to the acyltransferase 3 family.</text>
</comment>
<keyword evidence="3" id="KW-0472">Membrane</keyword>
<evidence type="ECO:0000313" key="5">
    <source>
        <dbReference type="EMBL" id="TXC91548.1"/>
    </source>
</evidence>
<feature type="transmembrane region" description="Helical" evidence="3">
    <location>
        <begin position="185"/>
        <end position="204"/>
    </location>
</feature>
<comment type="caution">
    <text evidence="5">The sequence shown here is derived from an EMBL/GenBank/DDBJ whole genome shotgun (WGS) entry which is preliminary data.</text>
</comment>
<gene>
    <name evidence="5" type="ORF">FS935_07890</name>
</gene>
<feature type="domain" description="Acyltransferase 3" evidence="4">
    <location>
        <begin position="7"/>
        <end position="307"/>
    </location>
</feature>
<evidence type="ECO:0000256" key="1">
    <source>
        <dbReference type="ARBA" id="ARBA00004370"/>
    </source>
</evidence>
<sequence>MMESRMNYFDNAKFLLIFLVVFGHVIQPFIGNNVHIMNLYKFIYTFHMPAFILISGYFAKGFKRKGYLITISKKLILPYLIFQVIYSLYYVLIEKSATMTMNPLEPNWSLWFLISLFFWNLTLYFFTKFRPIYVIISAFTLGIIVGYEDAINNFLSLSRTFVFLPLFLIGFYLKLEHFKAITKPQIRIFALILLTLIFNLYYHVNFNYEWLFGSKSYSHFETTSLLSALSRVIFYSASLVTTICFLSLVPRKRAFFTKWGTRTLYVYLLHGFIIQFMRYSEIVKWLEPYQSVILFTILSFLITIILSTKVVIEITKPLIDLNFSHFPYVLRRSSLER</sequence>
<dbReference type="RefSeq" id="WP_146947290.1">
    <property type="nucleotide sequence ID" value="NZ_VOQF01000004.1"/>
</dbReference>
<dbReference type="PANTHER" id="PTHR37312:SF1">
    <property type="entry name" value="MEMBRANE-BOUND ACYLTRANSFERASE YKRP-RELATED"/>
    <property type="match status" value="1"/>
</dbReference>
<keyword evidence="6" id="KW-1185">Reference proteome</keyword>
<name>A0A5C6W567_9BACI</name>
<keyword evidence="3" id="KW-1133">Transmembrane helix</keyword>
<dbReference type="AlphaFoldDB" id="A0A5C6W567"/>
<keyword evidence="3" id="KW-0812">Transmembrane</keyword>
<feature type="transmembrane region" description="Helical" evidence="3">
    <location>
        <begin position="261"/>
        <end position="280"/>
    </location>
</feature>
<feature type="transmembrane region" description="Helical" evidence="3">
    <location>
        <begin position="292"/>
        <end position="312"/>
    </location>
</feature>
<feature type="transmembrane region" description="Helical" evidence="3">
    <location>
        <begin position="224"/>
        <end position="249"/>
    </location>
</feature>
<keyword evidence="5" id="KW-0808">Transferase</keyword>
<accession>A0A5C6W567</accession>